<keyword evidence="2" id="KW-1185">Reference proteome</keyword>
<sequence length="109" mass="12747">MFLRTLVSPLFSWIKLTCSFVGLVQNLIQKQKHIEAVRFICAYNMANKNQSIDLLWKHVESAKVISDSNCKKTNHIETKVCFSYSYSFLFYETFHTFMLVINKLNVNSV</sequence>
<gene>
    <name evidence="1" type="ORF">MILVUS5_LOCUS36069</name>
</gene>
<dbReference type="EMBL" id="CASHSV030000716">
    <property type="protein sequence ID" value="CAJ2672434.1"/>
    <property type="molecule type" value="Genomic_DNA"/>
</dbReference>
<evidence type="ECO:0000313" key="2">
    <source>
        <dbReference type="Proteomes" id="UP001177021"/>
    </source>
</evidence>
<proteinExistence type="predicted"/>
<comment type="caution">
    <text evidence="1">The sequence shown here is derived from an EMBL/GenBank/DDBJ whole genome shotgun (WGS) entry which is preliminary data.</text>
</comment>
<reference evidence="1" key="1">
    <citation type="submission" date="2023-10" db="EMBL/GenBank/DDBJ databases">
        <authorList>
            <person name="Rodriguez Cubillos JULIANA M."/>
            <person name="De Vega J."/>
        </authorList>
    </citation>
    <scope>NUCLEOTIDE SEQUENCE</scope>
</reference>
<dbReference type="Proteomes" id="UP001177021">
    <property type="component" value="Unassembled WGS sequence"/>
</dbReference>
<accession>A0ACB0LW73</accession>
<organism evidence="1 2">
    <name type="scientific">Trifolium pratense</name>
    <name type="common">Red clover</name>
    <dbReference type="NCBI Taxonomy" id="57577"/>
    <lineage>
        <taxon>Eukaryota</taxon>
        <taxon>Viridiplantae</taxon>
        <taxon>Streptophyta</taxon>
        <taxon>Embryophyta</taxon>
        <taxon>Tracheophyta</taxon>
        <taxon>Spermatophyta</taxon>
        <taxon>Magnoliopsida</taxon>
        <taxon>eudicotyledons</taxon>
        <taxon>Gunneridae</taxon>
        <taxon>Pentapetalae</taxon>
        <taxon>rosids</taxon>
        <taxon>fabids</taxon>
        <taxon>Fabales</taxon>
        <taxon>Fabaceae</taxon>
        <taxon>Papilionoideae</taxon>
        <taxon>50 kb inversion clade</taxon>
        <taxon>NPAAA clade</taxon>
        <taxon>Hologalegina</taxon>
        <taxon>IRL clade</taxon>
        <taxon>Trifolieae</taxon>
        <taxon>Trifolium</taxon>
    </lineage>
</organism>
<protein>
    <submittedName>
        <fullName evidence="1">Uncharacterized protein</fullName>
    </submittedName>
</protein>
<evidence type="ECO:0000313" key="1">
    <source>
        <dbReference type="EMBL" id="CAJ2672434.1"/>
    </source>
</evidence>
<name>A0ACB0LW73_TRIPR</name>